<comment type="caution">
    <text evidence="2">The sequence shown here is derived from an EMBL/GenBank/DDBJ whole genome shotgun (WGS) entry which is preliminary data.</text>
</comment>
<dbReference type="AlphaFoldDB" id="A0A5M9MX79"/>
<reference evidence="2 3" key="1">
    <citation type="submission" date="2019-08" db="EMBL/GenBank/DDBJ databases">
        <title>The genome sequence of a newly discovered highly antifungal drug resistant Aspergillus species, Aspergillus tanneri NIH 1004.</title>
        <authorList>
            <person name="Mounaud S."/>
            <person name="Singh I."/>
            <person name="Joardar V."/>
            <person name="Pakala S."/>
            <person name="Pakala S."/>
            <person name="Venepally P."/>
            <person name="Chung J.K."/>
            <person name="Losada L."/>
            <person name="Nierman W.C."/>
        </authorList>
    </citation>
    <scope>NUCLEOTIDE SEQUENCE [LARGE SCALE GENOMIC DNA]</scope>
    <source>
        <strain evidence="2 3">NIH1004</strain>
    </source>
</reference>
<keyword evidence="1" id="KW-1133">Transmembrane helix</keyword>
<protein>
    <recommendedName>
        <fullName evidence="4">Succinate dehydrogenase</fullName>
    </recommendedName>
</protein>
<accession>A0A5M9MX79</accession>
<feature type="transmembrane region" description="Helical" evidence="1">
    <location>
        <begin position="134"/>
        <end position="158"/>
    </location>
</feature>
<evidence type="ECO:0008006" key="4">
    <source>
        <dbReference type="Google" id="ProtNLM"/>
    </source>
</evidence>
<feature type="transmembrane region" description="Helical" evidence="1">
    <location>
        <begin position="54"/>
        <end position="75"/>
    </location>
</feature>
<sequence>MAVLIGLKLPRVAPLVSSTAGLILPSPRLVDKGFRQDPTATTLPHLFPAIFKKLIWVVSIIHLLGGVLGLLNGIGPAGAALDDQTRWCYLAGGLFAAGHLVYGKTAMQIIGTIWDASLPGKKNLGALHPWLRLNWWRIMTANIPALLFFLTALIRAIMVRQA</sequence>
<dbReference type="GeneID" id="54324886"/>
<evidence type="ECO:0000256" key="1">
    <source>
        <dbReference type="SAM" id="Phobius"/>
    </source>
</evidence>
<dbReference type="EMBL" id="QUQM01000001">
    <property type="protein sequence ID" value="KAA8649513.1"/>
    <property type="molecule type" value="Genomic_DNA"/>
</dbReference>
<organism evidence="2 3">
    <name type="scientific">Aspergillus tanneri</name>
    <dbReference type="NCBI Taxonomy" id="1220188"/>
    <lineage>
        <taxon>Eukaryota</taxon>
        <taxon>Fungi</taxon>
        <taxon>Dikarya</taxon>
        <taxon>Ascomycota</taxon>
        <taxon>Pezizomycotina</taxon>
        <taxon>Eurotiomycetes</taxon>
        <taxon>Eurotiomycetidae</taxon>
        <taxon>Eurotiales</taxon>
        <taxon>Aspergillaceae</taxon>
        <taxon>Aspergillus</taxon>
        <taxon>Aspergillus subgen. Circumdati</taxon>
    </lineage>
</organism>
<gene>
    <name evidence="2" type="ORF">ATNIH1004_002184</name>
</gene>
<dbReference type="Proteomes" id="UP000324241">
    <property type="component" value="Unassembled WGS sequence"/>
</dbReference>
<name>A0A5M9MX79_9EURO</name>
<dbReference type="VEuPathDB" id="FungiDB:EYZ11_011962"/>
<keyword evidence="1" id="KW-0812">Transmembrane</keyword>
<dbReference type="RefSeq" id="XP_033428874.1">
    <property type="nucleotide sequence ID" value="XM_033566879.1"/>
</dbReference>
<evidence type="ECO:0000313" key="3">
    <source>
        <dbReference type="Proteomes" id="UP000324241"/>
    </source>
</evidence>
<keyword evidence="1" id="KW-0472">Membrane</keyword>
<evidence type="ECO:0000313" key="2">
    <source>
        <dbReference type="EMBL" id="KAA8649513.1"/>
    </source>
</evidence>
<dbReference type="OrthoDB" id="1523883at2759"/>
<proteinExistence type="predicted"/>
<feature type="transmembrane region" description="Helical" evidence="1">
    <location>
        <begin position="87"/>
        <end position="114"/>
    </location>
</feature>